<keyword evidence="1" id="KW-1133">Transmembrane helix</keyword>
<organism evidence="3 4">
    <name type="scientific">Didymella exigua CBS 183.55</name>
    <dbReference type="NCBI Taxonomy" id="1150837"/>
    <lineage>
        <taxon>Eukaryota</taxon>
        <taxon>Fungi</taxon>
        <taxon>Dikarya</taxon>
        <taxon>Ascomycota</taxon>
        <taxon>Pezizomycotina</taxon>
        <taxon>Dothideomycetes</taxon>
        <taxon>Pleosporomycetidae</taxon>
        <taxon>Pleosporales</taxon>
        <taxon>Pleosporineae</taxon>
        <taxon>Didymellaceae</taxon>
        <taxon>Didymella</taxon>
    </lineage>
</organism>
<dbReference type="RefSeq" id="XP_033443425.1">
    <property type="nucleotide sequence ID" value="XM_033597187.1"/>
</dbReference>
<reference evidence="3" key="1">
    <citation type="journal article" date="2020" name="Stud. Mycol.">
        <title>101 Dothideomycetes genomes: a test case for predicting lifestyles and emergence of pathogens.</title>
        <authorList>
            <person name="Haridas S."/>
            <person name="Albert R."/>
            <person name="Binder M."/>
            <person name="Bloem J."/>
            <person name="Labutti K."/>
            <person name="Salamov A."/>
            <person name="Andreopoulos B."/>
            <person name="Baker S."/>
            <person name="Barry K."/>
            <person name="Bills G."/>
            <person name="Bluhm B."/>
            <person name="Cannon C."/>
            <person name="Castanera R."/>
            <person name="Culley D."/>
            <person name="Daum C."/>
            <person name="Ezra D."/>
            <person name="Gonzalez J."/>
            <person name="Henrissat B."/>
            <person name="Kuo A."/>
            <person name="Liang C."/>
            <person name="Lipzen A."/>
            <person name="Lutzoni F."/>
            <person name="Magnuson J."/>
            <person name="Mondo S."/>
            <person name="Nolan M."/>
            <person name="Ohm R."/>
            <person name="Pangilinan J."/>
            <person name="Park H.-J."/>
            <person name="Ramirez L."/>
            <person name="Alfaro M."/>
            <person name="Sun H."/>
            <person name="Tritt A."/>
            <person name="Yoshinaga Y."/>
            <person name="Zwiers L.-H."/>
            <person name="Turgeon B."/>
            <person name="Goodwin S."/>
            <person name="Spatafora J."/>
            <person name="Crous P."/>
            <person name="Grigoriev I."/>
        </authorList>
    </citation>
    <scope>NUCLEOTIDE SEQUENCE</scope>
    <source>
        <strain evidence="3">CBS 183.55</strain>
    </source>
</reference>
<sequence>MRTFAPWRLAVLIFGALCAATPEASPDAEPVAVPQFTNNAPFSGAVYLVNPNGEQVTAQGTNYCPSSASQSCSSVNAPSWCCPANYACVVPANSNGLLGCCPSGSTCGGAVNAAAITTVTVQAQAPTTTFVVYNAPTTVQGGFCATITMNGPGLPRAAEGQCGTLLLVAEGVALEVFSVLATIAAVLLHVALGRTLW</sequence>
<evidence type="ECO:0000313" key="3">
    <source>
        <dbReference type="EMBL" id="KAF1923172.1"/>
    </source>
</evidence>
<feature type="transmembrane region" description="Helical" evidence="1">
    <location>
        <begin position="172"/>
        <end position="192"/>
    </location>
</feature>
<feature type="chain" id="PRO_5025509488" evidence="2">
    <location>
        <begin position="21"/>
        <end position="197"/>
    </location>
</feature>
<dbReference type="OrthoDB" id="2426396at2759"/>
<dbReference type="AlphaFoldDB" id="A0A6A5R628"/>
<keyword evidence="2" id="KW-0732">Signal</keyword>
<name>A0A6A5R628_9PLEO</name>
<gene>
    <name evidence="3" type="ORF">M421DRAFT_76069</name>
</gene>
<dbReference type="PANTHER" id="PTHR39599">
    <property type="entry name" value="GPI-ANCHORED PROTEIN (EUROFUNG)-RELATED-RELATED"/>
    <property type="match status" value="1"/>
</dbReference>
<keyword evidence="1" id="KW-0812">Transmembrane</keyword>
<keyword evidence="4" id="KW-1185">Reference proteome</keyword>
<evidence type="ECO:0000256" key="1">
    <source>
        <dbReference type="SAM" id="Phobius"/>
    </source>
</evidence>
<dbReference type="PANTHER" id="PTHR39599:SF1">
    <property type="entry name" value="GPI-ANCHORED PROTEIN (EUROFUNG)"/>
    <property type="match status" value="1"/>
</dbReference>
<dbReference type="EMBL" id="ML979009">
    <property type="protein sequence ID" value="KAF1923172.1"/>
    <property type="molecule type" value="Genomic_DNA"/>
</dbReference>
<feature type="signal peptide" evidence="2">
    <location>
        <begin position="1"/>
        <end position="20"/>
    </location>
</feature>
<keyword evidence="1" id="KW-0472">Membrane</keyword>
<proteinExistence type="predicted"/>
<protein>
    <submittedName>
        <fullName evidence="3">Uncharacterized protein</fullName>
    </submittedName>
</protein>
<dbReference type="Proteomes" id="UP000800082">
    <property type="component" value="Unassembled WGS sequence"/>
</dbReference>
<evidence type="ECO:0000313" key="4">
    <source>
        <dbReference type="Proteomes" id="UP000800082"/>
    </source>
</evidence>
<accession>A0A6A5R628</accession>
<dbReference type="GeneID" id="54354854"/>
<evidence type="ECO:0000256" key="2">
    <source>
        <dbReference type="SAM" id="SignalP"/>
    </source>
</evidence>